<feature type="region of interest" description="Disordered" evidence="1">
    <location>
        <begin position="86"/>
        <end position="113"/>
    </location>
</feature>
<gene>
    <name evidence="2" type="ORF">GCM10010844_34640</name>
</gene>
<proteinExistence type="predicted"/>
<name>A0ABQ2FP21_9DEIO</name>
<accession>A0ABQ2FP21</accession>
<reference evidence="3" key="1">
    <citation type="journal article" date="2019" name="Int. J. Syst. Evol. Microbiol.">
        <title>The Global Catalogue of Microorganisms (GCM) 10K type strain sequencing project: providing services to taxonomists for standard genome sequencing and annotation.</title>
        <authorList>
            <consortium name="The Broad Institute Genomics Platform"/>
            <consortium name="The Broad Institute Genome Sequencing Center for Infectious Disease"/>
            <person name="Wu L."/>
            <person name="Ma J."/>
        </authorList>
    </citation>
    <scope>NUCLEOTIDE SEQUENCE [LARGE SCALE GENOMIC DNA]</scope>
    <source>
        <strain evidence="3">JCM 19173</strain>
    </source>
</reference>
<protein>
    <submittedName>
        <fullName evidence="2">Uncharacterized protein</fullName>
    </submittedName>
</protein>
<comment type="caution">
    <text evidence="2">The sequence shown here is derived from an EMBL/GenBank/DDBJ whole genome shotgun (WGS) entry which is preliminary data.</text>
</comment>
<evidence type="ECO:0000313" key="2">
    <source>
        <dbReference type="EMBL" id="GGL12957.1"/>
    </source>
</evidence>
<dbReference type="Proteomes" id="UP000604341">
    <property type="component" value="Unassembled WGS sequence"/>
</dbReference>
<evidence type="ECO:0000313" key="3">
    <source>
        <dbReference type="Proteomes" id="UP000604341"/>
    </source>
</evidence>
<dbReference type="EMBL" id="BMPE01000015">
    <property type="protein sequence ID" value="GGL12957.1"/>
    <property type="molecule type" value="Genomic_DNA"/>
</dbReference>
<organism evidence="2 3">
    <name type="scientific">Deinococcus radiotolerans</name>
    <dbReference type="NCBI Taxonomy" id="1309407"/>
    <lineage>
        <taxon>Bacteria</taxon>
        <taxon>Thermotogati</taxon>
        <taxon>Deinococcota</taxon>
        <taxon>Deinococci</taxon>
        <taxon>Deinococcales</taxon>
        <taxon>Deinococcaceae</taxon>
        <taxon>Deinococcus</taxon>
    </lineage>
</organism>
<evidence type="ECO:0000256" key="1">
    <source>
        <dbReference type="SAM" id="MobiDB-lite"/>
    </source>
</evidence>
<sequence>MDVPAHVGGVHLEQHAQQMHGKVLPEIHQGEQQTVGNIELELSARPDAVPSSLPQQGRAVCPGPQGLEVFSEEHEFGGVQAAERLKRPGTPHEARHLKHAPTLPNSFQLRNES</sequence>
<feature type="compositionally biased region" description="Polar residues" evidence="1">
    <location>
        <begin position="103"/>
        <end position="113"/>
    </location>
</feature>
<keyword evidence="3" id="KW-1185">Reference proteome</keyword>